<dbReference type="AlphaFoldDB" id="A0A380TFB9"/>
<feature type="transmembrane region" description="Helical" evidence="6">
    <location>
        <begin position="45"/>
        <end position="69"/>
    </location>
</feature>
<feature type="transmembrane region" description="Helical" evidence="6">
    <location>
        <begin position="367"/>
        <end position="386"/>
    </location>
</feature>
<evidence type="ECO:0000256" key="6">
    <source>
        <dbReference type="SAM" id="Phobius"/>
    </source>
</evidence>
<evidence type="ECO:0000256" key="5">
    <source>
        <dbReference type="ARBA" id="ARBA00023136"/>
    </source>
</evidence>
<proteinExistence type="predicted"/>
<dbReference type="PANTHER" id="PTHR30250:SF11">
    <property type="entry name" value="O-ANTIGEN TRANSPORTER-RELATED"/>
    <property type="match status" value="1"/>
</dbReference>
<feature type="transmembrane region" description="Helical" evidence="6">
    <location>
        <begin position="254"/>
        <end position="273"/>
    </location>
</feature>
<dbReference type="InterPro" id="IPR050833">
    <property type="entry name" value="Poly_Biosynth_Transport"/>
</dbReference>
<feature type="transmembrane region" description="Helical" evidence="6">
    <location>
        <begin position="335"/>
        <end position="358"/>
    </location>
</feature>
<dbReference type="GO" id="GO:0005886">
    <property type="term" value="C:plasma membrane"/>
    <property type="evidence" value="ECO:0007669"/>
    <property type="project" value="UniProtKB-SubCell"/>
</dbReference>
<keyword evidence="5 6" id="KW-0472">Membrane</keyword>
<evidence type="ECO:0000256" key="2">
    <source>
        <dbReference type="ARBA" id="ARBA00022475"/>
    </source>
</evidence>
<sequence length="426" mass="45018">MLRAVRRLRGMSVTVADQALVSATNFLTNVILARSMPLDDFGRFALLYTVLLFAVALQLGLIIAPMMSLGPKFENAEKKTYLSVVTLHALLFAFLIAGGAIFCPDILQTIIDEGGFVEVRWAFVFCSAGFVLQDFIRRLFFTDGRTTHALAFDGVNCAVRLAVLAGLSLAGEVSVGAALWVIGGASALAIALALKWLALPRPMAAVRLLIRSAWVSVQQWHLGKWLLGANIMSWVVSSGLLVLAGNWIGPGPLGVIRAAQNLVGVLLVILQALENMVPHQASAKLVQGGGPALRRYMLRTGFVSGAIIVGLAAVFAGAADFWLRLVYGAQFAGNAAILVFAAINFVPLFVQVMASFVLRSLGHARGIFFASVLAAAGSVGLALLLVPSLGALGVMLAICAGSTLNAGSLLLLVQRALKQYPDLPAK</sequence>
<accession>A0A380TFB9</accession>
<evidence type="ECO:0000256" key="1">
    <source>
        <dbReference type="ARBA" id="ARBA00004651"/>
    </source>
</evidence>
<evidence type="ECO:0000256" key="4">
    <source>
        <dbReference type="ARBA" id="ARBA00022989"/>
    </source>
</evidence>
<protein>
    <submittedName>
        <fullName evidence="7">Uncharacterized protein</fullName>
    </submittedName>
</protein>
<feature type="transmembrane region" description="Helical" evidence="6">
    <location>
        <begin position="177"/>
        <end position="198"/>
    </location>
</feature>
<feature type="transmembrane region" description="Helical" evidence="6">
    <location>
        <begin position="392"/>
        <end position="413"/>
    </location>
</feature>
<feature type="transmembrane region" description="Helical" evidence="6">
    <location>
        <begin position="119"/>
        <end position="136"/>
    </location>
</feature>
<dbReference type="EMBL" id="UIDG01000192">
    <property type="protein sequence ID" value="SUS06354.1"/>
    <property type="molecule type" value="Genomic_DNA"/>
</dbReference>
<keyword evidence="2" id="KW-1003">Cell membrane</keyword>
<dbReference type="PANTHER" id="PTHR30250">
    <property type="entry name" value="PST FAMILY PREDICTED COLANIC ACID TRANSPORTER"/>
    <property type="match status" value="1"/>
</dbReference>
<gene>
    <name evidence="7" type="ORF">DF3PB_2710003</name>
</gene>
<reference evidence="7" key="1">
    <citation type="submission" date="2018-07" db="EMBL/GenBank/DDBJ databases">
        <authorList>
            <person name="Quirk P.G."/>
            <person name="Krulwich T.A."/>
        </authorList>
    </citation>
    <scope>NUCLEOTIDE SEQUENCE</scope>
</reference>
<feature type="transmembrane region" description="Helical" evidence="6">
    <location>
        <begin position="302"/>
        <end position="323"/>
    </location>
</feature>
<keyword evidence="3 6" id="KW-0812">Transmembrane</keyword>
<evidence type="ECO:0000313" key="7">
    <source>
        <dbReference type="EMBL" id="SUS06354.1"/>
    </source>
</evidence>
<name>A0A380TFB9_9ZZZZ</name>
<feature type="transmembrane region" description="Helical" evidence="6">
    <location>
        <begin position="81"/>
        <end position="107"/>
    </location>
</feature>
<organism evidence="7">
    <name type="scientific">metagenome</name>
    <dbReference type="NCBI Taxonomy" id="256318"/>
    <lineage>
        <taxon>unclassified sequences</taxon>
        <taxon>metagenomes</taxon>
    </lineage>
</organism>
<comment type="subcellular location">
    <subcellularLocation>
        <location evidence="1">Cell membrane</location>
        <topology evidence="1">Multi-pass membrane protein</topology>
    </subcellularLocation>
</comment>
<feature type="transmembrane region" description="Helical" evidence="6">
    <location>
        <begin position="225"/>
        <end position="248"/>
    </location>
</feature>
<keyword evidence="4 6" id="KW-1133">Transmembrane helix</keyword>
<evidence type="ECO:0000256" key="3">
    <source>
        <dbReference type="ARBA" id="ARBA00022692"/>
    </source>
</evidence>